<accession>A0A537J770</accession>
<dbReference type="Proteomes" id="UP000320048">
    <property type="component" value="Unassembled WGS sequence"/>
</dbReference>
<reference evidence="4 5" key="1">
    <citation type="journal article" date="2019" name="Nat. Microbiol.">
        <title>Mediterranean grassland soil C-N compound turnover is dependent on rainfall and depth, and is mediated by genomically divergent microorganisms.</title>
        <authorList>
            <person name="Diamond S."/>
            <person name="Andeer P.F."/>
            <person name="Li Z."/>
            <person name="Crits-Christoph A."/>
            <person name="Burstein D."/>
            <person name="Anantharaman K."/>
            <person name="Lane K.R."/>
            <person name="Thomas B.C."/>
            <person name="Pan C."/>
            <person name="Northen T.R."/>
            <person name="Banfield J.F."/>
        </authorList>
    </citation>
    <scope>NUCLEOTIDE SEQUENCE [LARGE SCALE GENOMIC DNA]</scope>
    <source>
        <strain evidence="4">NP_7</strain>
    </source>
</reference>
<dbReference type="Gene3D" id="3.40.50.1820">
    <property type="entry name" value="alpha/beta hydrolase"/>
    <property type="match status" value="1"/>
</dbReference>
<dbReference type="GO" id="GO:0043041">
    <property type="term" value="P:amino acid activation for nonribosomal peptide biosynthetic process"/>
    <property type="evidence" value="ECO:0007669"/>
    <property type="project" value="TreeGrafter"/>
</dbReference>
<evidence type="ECO:0000259" key="3">
    <source>
        <dbReference type="PROSITE" id="PS50075"/>
    </source>
</evidence>
<dbReference type="SMART" id="SM00823">
    <property type="entry name" value="PKS_PP"/>
    <property type="match status" value="1"/>
</dbReference>
<dbReference type="AlphaFoldDB" id="A0A537J770"/>
<dbReference type="PANTHER" id="PTHR45527:SF1">
    <property type="entry name" value="FATTY ACID SYNTHASE"/>
    <property type="match status" value="1"/>
</dbReference>
<proteinExistence type="predicted"/>
<dbReference type="GO" id="GO:0005829">
    <property type="term" value="C:cytosol"/>
    <property type="evidence" value="ECO:0007669"/>
    <property type="project" value="TreeGrafter"/>
</dbReference>
<dbReference type="InterPro" id="IPR025110">
    <property type="entry name" value="AMP-bd_C"/>
</dbReference>
<dbReference type="Gene3D" id="3.30.300.30">
    <property type="match status" value="1"/>
</dbReference>
<keyword evidence="1" id="KW-0596">Phosphopantetheine</keyword>
<gene>
    <name evidence="4" type="ORF">E6H04_10625</name>
</gene>
<dbReference type="InterPro" id="IPR020845">
    <property type="entry name" value="AMP-binding_CS"/>
</dbReference>
<dbReference type="Pfam" id="PF00550">
    <property type="entry name" value="PP-binding"/>
    <property type="match status" value="1"/>
</dbReference>
<dbReference type="InterPro" id="IPR036736">
    <property type="entry name" value="ACP-like_sf"/>
</dbReference>
<organism evidence="4 5">
    <name type="scientific">Candidatus Segetimicrobium genomatis</name>
    <dbReference type="NCBI Taxonomy" id="2569760"/>
    <lineage>
        <taxon>Bacteria</taxon>
        <taxon>Bacillati</taxon>
        <taxon>Candidatus Sysuimicrobiota</taxon>
        <taxon>Candidatus Sysuimicrobiia</taxon>
        <taxon>Candidatus Sysuimicrobiales</taxon>
        <taxon>Candidatus Segetimicrobiaceae</taxon>
        <taxon>Candidatus Segetimicrobium</taxon>
    </lineage>
</organism>
<dbReference type="PROSITE" id="PS50075">
    <property type="entry name" value="CARRIER"/>
    <property type="match status" value="1"/>
</dbReference>
<dbReference type="GO" id="GO:0031177">
    <property type="term" value="F:phosphopantetheine binding"/>
    <property type="evidence" value="ECO:0007669"/>
    <property type="project" value="InterPro"/>
</dbReference>
<dbReference type="SUPFAM" id="SSF53474">
    <property type="entry name" value="alpha/beta-Hydrolases"/>
    <property type="match status" value="1"/>
</dbReference>
<dbReference type="GO" id="GO:0044550">
    <property type="term" value="P:secondary metabolite biosynthetic process"/>
    <property type="evidence" value="ECO:0007669"/>
    <property type="project" value="TreeGrafter"/>
</dbReference>
<dbReference type="PANTHER" id="PTHR45527">
    <property type="entry name" value="NONRIBOSOMAL PEPTIDE SYNTHETASE"/>
    <property type="match status" value="1"/>
</dbReference>
<dbReference type="GO" id="GO:0072330">
    <property type="term" value="P:monocarboxylic acid biosynthetic process"/>
    <property type="evidence" value="ECO:0007669"/>
    <property type="project" value="UniProtKB-ARBA"/>
</dbReference>
<dbReference type="SUPFAM" id="SSF56801">
    <property type="entry name" value="Acetyl-CoA synthetase-like"/>
    <property type="match status" value="1"/>
</dbReference>
<dbReference type="NCBIfam" id="TIGR01733">
    <property type="entry name" value="AA-adenyl-dom"/>
    <property type="match status" value="1"/>
</dbReference>
<dbReference type="InterPro" id="IPR000873">
    <property type="entry name" value="AMP-dep_synth/lig_dom"/>
</dbReference>
<evidence type="ECO:0000256" key="2">
    <source>
        <dbReference type="ARBA" id="ARBA00022553"/>
    </source>
</evidence>
<keyword evidence="2" id="KW-0597">Phosphoprotein</keyword>
<dbReference type="FunFam" id="3.30.300.30:FF:000010">
    <property type="entry name" value="Enterobactin synthetase component F"/>
    <property type="match status" value="1"/>
</dbReference>
<dbReference type="FunFam" id="1.10.1200.10:FF:000016">
    <property type="entry name" value="Non-ribosomal peptide synthase"/>
    <property type="match status" value="1"/>
</dbReference>
<dbReference type="EMBL" id="VBAO01000288">
    <property type="protein sequence ID" value="TMI79401.1"/>
    <property type="molecule type" value="Genomic_DNA"/>
</dbReference>
<feature type="non-terminal residue" evidence="4">
    <location>
        <position position="1"/>
    </location>
</feature>
<dbReference type="InterPro" id="IPR020806">
    <property type="entry name" value="PKS_PP-bd"/>
</dbReference>
<dbReference type="InterPro" id="IPR029058">
    <property type="entry name" value="AB_hydrolase_fold"/>
</dbReference>
<dbReference type="PROSITE" id="PS00455">
    <property type="entry name" value="AMP_BINDING"/>
    <property type="match status" value="1"/>
</dbReference>
<dbReference type="Pfam" id="PF00501">
    <property type="entry name" value="AMP-binding"/>
    <property type="match status" value="1"/>
</dbReference>
<dbReference type="Pfam" id="PF13193">
    <property type="entry name" value="AMP-binding_C"/>
    <property type="match status" value="1"/>
</dbReference>
<dbReference type="Pfam" id="PF00975">
    <property type="entry name" value="Thioesterase"/>
    <property type="match status" value="1"/>
</dbReference>
<dbReference type="Gene3D" id="1.10.1200.10">
    <property type="entry name" value="ACP-like"/>
    <property type="match status" value="1"/>
</dbReference>
<dbReference type="InterPro" id="IPR006162">
    <property type="entry name" value="Ppantetheine_attach_site"/>
</dbReference>
<dbReference type="InterPro" id="IPR001031">
    <property type="entry name" value="Thioesterase"/>
</dbReference>
<dbReference type="CDD" id="cd12117">
    <property type="entry name" value="A_NRPS_Srf_like"/>
    <property type="match status" value="1"/>
</dbReference>
<evidence type="ECO:0000313" key="4">
    <source>
        <dbReference type="EMBL" id="TMI79401.1"/>
    </source>
</evidence>
<dbReference type="FunFam" id="2.30.38.10:FF:000001">
    <property type="entry name" value="Non-ribosomal peptide synthetase PvdI"/>
    <property type="match status" value="1"/>
</dbReference>
<dbReference type="SUPFAM" id="SSF47336">
    <property type="entry name" value="ACP-like"/>
    <property type="match status" value="1"/>
</dbReference>
<protein>
    <submittedName>
        <fullName evidence="4">Amino acid adenylation domain-containing protein</fullName>
    </submittedName>
</protein>
<evidence type="ECO:0000256" key="1">
    <source>
        <dbReference type="ARBA" id="ARBA00022450"/>
    </source>
</evidence>
<dbReference type="InterPro" id="IPR010071">
    <property type="entry name" value="AA_adenyl_dom"/>
</dbReference>
<dbReference type="InterPro" id="IPR009081">
    <property type="entry name" value="PP-bd_ACP"/>
</dbReference>
<dbReference type="InterPro" id="IPR042099">
    <property type="entry name" value="ANL_N_sf"/>
</dbReference>
<feature type="domain" description="Carrier" evidence="3">
    <location>
        <begin position="436"/>
        <end position="511"/>
    </location>
</feature>
<sequence>AGGAYVPLDPSYPKERLAFMLADAQAVALVTREGLRESLPVVSVPVITLDADSQVSESTANPVHETTGEHLAYLMYTSGSTGQPKAVAVPHRGVTRLVQNTDYVTITPPDVMAQASNASFDAATFEIWGALLNGARLVIVPREAVLSPAEFSAELDRHGVTMLFLTTALFNQMAREVPTAFRKLRTLLFGGETAEPRCVEEVLTRGAPERLLHVYGPTEATTFACWYRVESVPQGATSIPIGRPISNTRGYLLDRHCNPVPVGVPGELHIGGPGVARGYLRRPELTADKFIPDPFSAEPGGQLYKTGDLARYLADGNIEFLGRMDQQVKIRGHRIEPAEIEAVLRRHPAVRAVMVLVREDIPGDKRLVAYLVSDQASAPSVDELRGFLQAKLPDYMVPAAFVRIDALPLTPNGKVDRRALVALDCAGVDLRRTTVAPRDKLERRLVAIWESVLGIQPIGVRDNFFQLGGHSLLAVRLIAQMEKALGKDLPLATIFQAPTVEQLARVLRNGGGPSPRSLVVPFRAGGSKPPFFCIGGRGDLVRHLSSDQPFYGLRPHGLDGRRAPSTVEEMAAECLAEIQALQPAGPYFLGGYSIGGVVAFEVAQQLRTQGQEVALLVLFDPTRPGWGQSLPLMPNVATVSQRIARFRDDVSRHWSRLRLLEPAKKLAYVSASAFGRKLKEVICTFYLGTGRRVPQCLRTFYFVDAGRRAARAYVPRVYPGRVILFCAEKDPLDLQRAWGNLAAGACLMNRMSRSWLSG</sequence>
<dbReference type="PROSITE" id="PS00012">
    <property type="entry name" value="PHOSPHOPANTETHEINE"/>
    <property type="match status" value="1"/>
</dbReference>
<name>A0A537J770_9BACT</name>
<dbReference type="Gene3D" id="3.40.50.12780">
    <property type="entry name" value="N-terminal domain of ligase-like"/>
    <property type="match status" value="1"/>
</dbReference>
<dbReference type="InterPro" id="IPR045851">
    <property type="entry name" value="AMP-bd_C_sf"/>
</dbReference>
<comment type="caution">
    <text evidence="4">The sequence shown here is derived from an EMBL/GenBank/DDBJ whole genome shotgun (WGS) entry which is preliminary data.</text>
</comment>
<evidence type="ECO:0000313" key="5">
    <source>
        <dbReference type="Proteomes" id="UP000320048"/>
    </source>
</evidence>